<dbReference type="OrthoDB" id="4150114at2759"/>
<dbReference type="RefSeq" id="XP_031932359.1">
    <property type="nucleotide sequence ID" value="XM_032074033.1"/>
</dbReference>
<dbReference type="EMBL" id="ML737575">
    <property type="protein sequence ID" value="KAE8369278.1"/>
    <property type="molecule type" value="Genomic_DNA"/>
</dbReference>
<evidence type="ECO:0000256" key="5">
    <source>
        <dbReference type="SAM" id="MobiDB-lite"/>
    </source>
</evidence>
<evidence type="ECO:0000256" key="4">
    <source>
        <dbReference type="ARBA" id="ARBA00023242"/>
    </source>
</evidence>
<dbReference type="PANTHER" id="PTHR37534">
    <property type="entry name" value="TRANSCRIPTIONAL ACTIVATOR PROTEIN UGA3"/>
    <property type="match status" value="1"/>
</dbReference>
<feature type="compositionally biased region" description="Basic residues" evidence="5">
    <location>
        <begin position="15"/>
        <end position="28"/>
    </location>
</feature>
<sequence length="623" mass="70345">MPMQPLIKSNVNQPRIRRTHSGCRPCRKRGKRCDEARPSCQACKRLSLDCNYGIDYTFRNLDGALFQRQPAGQTTSTRSSPISKRSTAKRVLDPKIKIGMLNHLSRLETPSVPLTVSTYHEIEVRYLNHFQTHVRHLLPAASLEFINRSLQSPALRFAVLCISASNLSMLNSGVQNRILPNDSRKSVHSPLVNGLHHSFAQKYHDLAFWNCRAAEADEIKNEAPALLVAHVLLAYYHHASTDHLQFRIAVRDAVRFVLQSRTNIVDSADGVDSLQMWYRLCTSHRPAKPPALLLEGEGASSFVPNLLPDVTEHLYLNCILGMSVNDLIHDILIKTLEIRTKLMVFRCVAAIRQVSETSRDIGPLAHEMMNKMLGRECGPDEYVEARDSFVRGSNLLGLLDVQKERLKVWRSRLSPGQLQTQYGSISSIQSQGSPEDSHLLTSQRIQNHRDVMNALYCLLCEMTFEEAKQAFTSHHTSTVVGIDPSNPIANMAYSAYHIADSLNLAVSNTSDVYTMSLAEVLLQLVFLWRSDELFHYILDILWPRLEAHGRGYEHSHYPTHLVKRIITQAAVYWEQGRVVNFALPAVAEDTSKLKLLDIDHPVDLVVCGYNTDGMYFIEKGPLP</sequence>
<feature type="region of interest" description="Disordered" evidence="5">
    <location>
        <begin position="1"/>
        <end position="28"/>
    </location>
</feature>
<gene>
    <name evidence="7" type="ORF">BDV27DRAFT_165824</name>
</gene>
<evidence type="ECO:0000256" key="3">
    <source>
        <dbReference type="ARBA" id="ARBA00023163"/>
    </source>
</evidence>
<dbReference type="GO" id="GO:0045944">
    <property type="term" value="P:positive regulation of transcription by RNA polymerase II"/>
    <property type="evidence" value="ECO:0007669"/>
    <property type="project" value="TreeGrafter"/>
</dbReference>
<dbReference type="GO" id="GO:0005634">
    <property type="term" value="C:nucleus"/>
    <property type="evidence" value="ECO:0007669"/>
    <property type="project" value="TreeGrafter"/>
</dbReference>
<feature type="compositionally biased region" description="Polar residues" evidence="5">
    <location>
        <begin position="70"/>
        <end position="85"/>
    </location>
</feature>
<dbReference type="InterPro" id="IPR036864">
    <property type="entry name" value="Zn2-C6_fun-type_DNA-bd_sf"/>
</dbReference>
<dbReference type="CDD" id="cd00067">
    <property type="entry name" value="GAL4"/>
    <property type="match status" value="1"/>
</dbReference>
<evidence type="ECO:0000259" key="6">
    <source>
        <dbReference type="PROSITE" id="PS50048"/>
    </source>
</evidence>
<evidence type="ECO:0000313" key="7">
    <source>
        <dbReference type="EMBL" id="KAE8369278.1"/>
    </source>
</evidence>
<dbReference type="GO" id="GO:0008270">
    <property type="term" value="F:zinc ion binding"/>
    <property type="evidence" value="ECO:0007669"/>
    <property type="project" value="InterPro"/>
</dbReference>
<proteinExistence type="predicted"/>
<dbReference type="GO" id="GO:0000981">
    <property type="term" value="F:DNA-binding transcription factor activity, RNA polymerase II-specific"/>
    <property type="evidence" value="ECO:0007669"/>
    <property type="project" value="InterPro"/>
</dbReference>
<dbReference type="GO" id="GO:0000976">
    <property type="term" value="F:transcription cis-regulatory region binding"/>
    <property type="evidence" value="ECO:0007669"/>
    <property type="project" value="TreeGrafter"/>
</dbReference>
<accession>A0A5N7AJD1</accession>
<keyword evidence="4" id="KW-0539">Nucleus</keyword>
<dbReference type="InterPro" id="IPR001138">
    <property type="entry name" value="Zn2Cys6_DnaBD"/>
</dbReference>
<keyword evidence="3" id="KW-0804">Transcription</keyword>
<dbReference type="PROSITE" id="PS50048">
    <property type="entry name" value="ZN2_CY6_FUNGAL_2"/>
    <property type="match status" value="1"/>
</dbReference>
<dbReference type="SMART" id="SM00066">
    <property type="entry name" value="GAL4"/>
    <property type="match status" value="1"/>
</dbReference>
<feature type="region of interest" description="Disordered" evidence="5">
    <location>
        <begin position="69"/>
        <end position="88"/>
    </location>
</feature>
<dbReference type="Gene3D" id="4.10.240.10">
    <property type="entry name" value="Zn(2)-C6 fungal-type DNA-binding domain"/>
    <property type="match status" value="1"/>
</dbReference>
<evidence type="ECO:0000313" key="8">
    <source>
        <dbReference type="Proteomes" id="UP000326268"/>
    </source>
</evidence>
<name>A0A5N7AJD1_9EURO</name>
<dbReference type="PANTHER" id="PTHR37534:SF9">
    <property type="entry name" value="ZN(II)2CYS6 TRANSCRIPTION FACTOR (EUROFUNG)"/>
    <property type="match status" value="1"/>
</dbReference>
<dbReference type="Proteomes" id="UP000326268">
    <property type="component" value="Unassembled WGS sequence"/>
</dbReference>
<keyword evidence="2" id="KW-0238">DNA-binding</keyword>
<feature type="domain" description="Zn(2)-C6 fungal-type" evidence="6">
    <location>
        <begin position="22"/>
        <end position="52"/>
    </location>
</feature>
<organism evidence="7 8">
    <name type="scientific">Aspergillus caelatus</name>
    <dbReference type="NCBI Taxonomy" id="61420"/>
    <lineage>
        <taxon>Eukaryota</taxon>
        <taxon>Fungi</taxon>
        <taxon>Dikarya</taxon>
        <taxon>Ascomycota</taxon>
        <taxon>Pezizomycotina</taxon>
        <taxon>Eurotiomycetes</taxon>
        <taxon>Eurotiomycetidae</taxon>
        <taxon>Eurotiales</taxon>
        <taxon>Aspergillaceae</taxon>
        <taxon>Aspergillus</taxon>
        <taxon>Aspergillus subgen. Circumdati</taxon>
    </lineage>
</organism>
<protein>
    <submittedName>
        <fullName evidence="7">Zn(II)2Cys6 transcription factor</fullName>
    </submittedName>
</protein>
<keyword evidence="8" id="KW-1185">Reference proteome</keyword>
<evidence type="ECO:0000256" key="1">
    <source>
        <dbReference type="ARBA" id="ARBA00023015"/>
    </source>
</evidence>
<dbReference type="AlphaFoldDB" id="A0A5N7AJD1"/>
<evidence type="ECO:0000256" key="2">
    <source>
        <dbReference type="ARBA" id="ARBA00023125"/>
    </source>
</evidence>
<keyword evidence="1" id="KW-0805">Transcription regulation</keyword>
<dbReference type="SUPFAM" id="SSF57701">
    <property type="entry name" value="Zn2/Cys6 DNA-binding domain"/>
    <property type="match status" value="1"/>
</dbReference>
<reference evidence="7 8" key="1">
    <citation type="submission" date="2019-04" db="EMBL/GenBank/DDBJ databases">
        <title>Friends and foes A comparative genomics studyof 23 Aspergillus species from section Flavi.</title>
        <authorList>
            <consortium name="DOE Joint Genome Institute"/>
            <person name="Kjaerbolling I."/>
            <person name="Vesth T."/>
            <person name="Frisvad J.C."/>
            <person name="Nybo J.L."/>
            <person name="Theobald S."/>
            <person name="Kildgaard S."/>
            <person name="Isbrandt T."/>
            <person name="Kuo A."/>
            <person name="Sato A."/>
            <person name="Lyhne E.K."/>
            <person name="Kogle M.E."/>
            <person name="Wiebenga A."/>
            <person name="Kun R.S."/>
            <person name="Lubbers R.J."/>
            <person name="Makela M.R."/>
            <person name="Barry K."/>
            <person name="Chovatia M."/>
            <person name="Clum A."/>
            <person name="Daum C."/>
            <person name="Haridas S."/>
            <person name="He G."/>
            <person name="LaButti K."/>
            <person name="Lipzen A."/>
            <person name="Mondo S."/>
            <person name="Riley R."/>
            <person name="Salamov A."/>
            <person name="Simmons B.A."/>
            <person name="Magnuson J.K."/>
            <person name="Henrissat B."/>
            <person name="Mortensen U.H."/>
            <person name="Larsen T.O."/>
            <person name="Devries R.P."/>
            <person name="Grigoriev I.V."/>
            <person name="Machida M."/>
            <person name="Baker S.E."/>
            <person name="Andersen M.R."/>
        </authorList>
    </citation>
    <scope>NUCLEOTIDE SEQUENCE [LARGE SCALE GENOMIC DNA]</scope>
    <source>
        <strain evidence="7 8">CBS 763.97</strain>
    </source>
</reference>
<dbReference type="GeneID" id="43658479"/>
<dbReference type="Pfam" id="PF00172">
    <property type="entry name" value="Zn_clus"/>
    <property type="match status" value="1"/>
</dbReference>